<dbReference type="PANTHER" id="PTHR43663:SF1">
    <property type="entry name" value="CHROMATE TRANSPORTER"/>
    <property type="match status" value="1"/>
</dbReference>
<evidence type="ECO:0000313" key="9">
    <source>
        <dbReference type="Proteomes" id="UP001596495"/>
    </source>
</evidence>
<dbReference type="PANTHER" id="PTHR43663">
    <property type="entry name" value="CHROMATE TRANSPORT PROTEIN-RELATED"/>
    <property type="match status" value="1"/>
</dbReference>
<keyword evidence="6 7" id="KW-0472">Membrane</keyword>
<comment type="similarity">
    <text evidence="2">Belongs to the chromate ion transporter (CHR) (TC 2.A.51) family.</text>
</comment>
<evidence type="ECO:0000256" key="6">
    <source>
        <dbReference type="ARBA" id="ARBA00023136"/>
    </source>
</evidence>
<feature type="transmembrane region" description="Helical" evidence="7">
    <location>
        <begin position="177"/>
        <end position="194"/>
    </location>
</feature>
<sequence length="201" mass="21315">MPLAAPLPPADEAPSAPRSVLDLFLAFTWLALQGFGGVLAVVQRELVEKKRWLTREQFIEDWAVAQIMPGPNVVNLSLMIGGRHFGPRGALAALAGMLLAPLVVVLILAVLYGTVAEHPLAQGALRGMGAVAAGLITATGIKLVTALDRNPMGQAVCLILAVLTFVAIALLRWPLAWVLAGIGSVACLWAYRVLGRMEVLR</sequence>
<dbReference type="Proteomes" id="UP001596495">
    <property type="component" value="Unassembled WGS sequence"/>
</dbReference>
<evidence type="ECO:0000256" key="1">
    <source>
        <dbReference type="ARBA" id="ARBA00004651"/>
    </source>
</evidence>
<proteinExistence type="inferred from homology"/>
<comment type="caution">
    <text evidence="8">The sequence shown here is derived from an EMBL/GenBank/DDBJ whole genome shotgun (WGS) entry which is preliminary data.</text>
</comment>
<feature type="transmembrane region" description="Helical" evidence="7">
    <location>
        <begin position="124"/>
        <end position="145"/>
    </location>
</feature>
<protein>
    <submittedName>
        <fullName evidence="8">Chromate transporter</fullName>
    </submittedName>
</protein>
<organism evidence="8 9">
    <name type="scientific">Hydrogenophaga bisanensis</name>
    <dbReference type="NCBI Taxonomy" id="439611"/>
    <lineage>
        <taxon>Bacteria</taxon>
        <taxon>Pseudomonadati</taxon>
        <taxon>Pseudomonadota</taxon>
        <taxon>Betaproteobacteria</taxon>
        <taxon>Burkholderiales</taxon>
        <taxon>Comamonadaceae</taxon>
        <taxon>Hydrogenophaga</taxon>
    </lineage>
</organism>
<keyword evidence="5 7" id="KW-1133">Transmembrane helix</keyword>
<evidence type="ECO:0000256" key="3">
    <source>
        <dbReference type="ARBA" id="ARBA00022475"/>
    </source>
</evidence>
<dbReference type="InterPro" id="IPR003370">
    <property type="entry name" value="Chromate_transpt"/>
</dbReference>
<dbReference type="Pfam" id="PF02417">
    <property type="entry name" value="Chromate_transp"/>
    <property type="match status" value="1"/>
</dbReference>
<dbReference type="EMBL" id="JBHTBX010000004">
    <property type="protein sequence ID" value="MFC7434502.1"/>
    <property type="molecule type" value="Genomic_DNA"/>
</dbReference>
<reference evidence="9" key="1">
    <citation type="journal article" date="2019" name="Int. J. Syst. Evol. Microbiol.">
        <title>The Global Catalogue of Microorganisms (GCM) 10K type strain sequencing project: providing services to taxonomists for standard genome sequencing and annotation.</title>
        <authorList>
            <consortium name="The Broad Institute Genomics Platform"/>
            <consortium name="The Broad Institute Genome Sequencing Center for Infectious Disease"/>
            <person name="Wu L."/>
            <person name="Ma J."/>
        </authorList>
    </citation>
    <scope>NUCLEOTIDE SEQUENCE [LARGE SCALE GENOMIC DNA]</scope>
    <source>
        <strain evidence="9">CCUG 54518</strain>
    </source>
</reference>
<comment type="subcellular location">
    <subcellularLocation>
        <location evidence="1">Cell membrane</location>
        <topology evidence="1">Multi-pass membrane protein</topology>
    </subcellularLocation>
</comment>
<evidence type="ECO:0000256" key="7">
    <source>
        <dbReference type="SAM" id="Phobius"/>
    </source>
</evidence>
<dbReference type="InterPro" id="IPR052518">
    <property type="entry name" value="CHR_Transporter"/>
</dbReference>
<name>A0ABW2R8V6_9BURK</name>
<accession>A0ABW2R8V6</accession>
<evidence type="ECO:0000256" key="2">
    <source>
        <dbReference type="ARBA" id="ARBA00005262"/>
    </source>
</evidence>
<keyword evidence="9" id="KW-1185">Reference proteome</keyword>
<evidence type="ECO:0000313" key="8">
    <source>
        <dbReference type="EMBL" id="MFC7434502.1"/>
    </source>
</evidence>
<dbReference type="RefSeq" id="WP_382255915.1">
    <property type="nucleotide sequence ID" value="NZ_JBHTBX010000004.1"/>
</dbReference>
<evidence type="ECO:0000256" key="5">
    <source>
        <dbReference type="ARBA" id="ARBA00022989"/>
    </source>
</evidence>
<evidence type="ECO:0000256" key="4">
    <source>
        <dbReference type="ARBA" id="ARBA00022692"/>
    </source>
</evidence>
<feature type="transmembrane region" description="Helical" evidence="7">
    <location>
        <begin position="152"/>
        <end position="171"/>
    </location>
</feature>
<feature type="transmembrane region" description="Helical" evidence="7">
    <location>
        <begin position="89"/>
        <end position="112"/>
    </location>
</feature>
<keyword evidence="4 7" id="KW-0812">Transmembrane</keyword>
<gene>
    <name evidence="8" type="ORF">ACFQNJ_08260</name>
</gene>
<feature type="transmembrane region" description="Helical" evidence="7">
    <location>
        <begin position="20"/>
        <end position="42"/>
    </location>
</feature>
<keyword evidence="3" id="KW-1003">Cell membrane</keyword>